<dbReference type="CDD" id="cd16278">
    <property type="entry name" value="metallo-hydrolase-like_MBL-fold"/>
    <property type="match status" value="1"/>
</dbReference>
<dbReference type="InterPro" id="IPR041516">
    <property type="entry name" value="LACTB2_WH"/>
</dbReference>
<dbReference type="OrthoDB" id="9788263at2"/>
<dbReference type="InterPro" id="IPR036388">
    <property type="entry name" value="WH-like_DNA-bd_sf"/>
</dbReference>
<dbReference type="InterPro" id="IPR036866">
    <property type="entry name" value="RibonucZ/Hydroxyglut_hydro"/>
</dbReference>
<dbReference type="InterPro" id="IPR050662">
    <property type="entry name" value="Sec-metab_biosynth-thioest"/>
</dbReference>
<keyword evidence="3" id="KW-0378">Hydrolase</keyword>
<dbReference type="PANTHER" id="PTHR23131:SF0">
    <property type="entry name" value="ENDORIBONUCLEASE LACTB2"/>
    <property type="match status" value="1"/>
</dbReference>
<reference evidence="3 4" key="1">
    <citation type="journal article" date="2008" name="J. Bacteriol.">
        <title>Complete genome sequence of the soil actinomycete Kocuria rhizophila.</title>
        <authorList>
            <person name="Takarada H."/>
            <person name="Sekine M."/>
            <person name="Kosugi H."/>
            <person name="Matsuo Y."/>
            <person name="Fujisawa T."/>
            <person name="Omata S."/>
            <person name="Kishi E."/>
            <person name="Shimizu A."/>
            <person name="Tsukatani N."/>
            <person name="Tanikawa S."/>
            <person name="Fujita N."/>
            <person name="Harayama S."/>
        </authorList>
    </citation>
    <scope>NUCLEOTIDE SEQUENCE [LARGE SCALE GENOMIC DNA]</scope>
    <source>
        <strain evidence="4">ATCC 9341 / DSM 348 / NBRC 103217 / DC2201</strain>
    </source>
</reference>
<proteinExistence type="predicted"/>
<accession>B2GFF9</accession>
<dbReference type="Pfam" id="PF00753">
    <property type="entry name" value="Lactamase_B"/>
    <property type="match status" value="1"/>
</dbReference>
<dbReference type="Pfam" id="PF17778">
    <property type="entry name" value="WHD_BLACT"/>
    <property type="match status" value="1"/>
</dbReference>
<feature type="region of interest" description="Disordered" evidence="1">
    <location>
        <begin position="43"/>
        <end position="62"/>
    </location>
</feature>
<feature type="domain" description="Metallo-beta-lactamase" evidence="2">
    <location>
        <begin position="55"/>
        <end position="215"/>
    </location>
</feature>
<dbReference type="EC" id="3.5.2.6" evidence="3"/>
<dbReference type="InterPro" id="IPR001279">
    <property type="entry name" value="Metallo-B-lactamas"/>
</dbReference>
<dbReference type="eggNOG" id="COG0491">
    <property type="taxonomic scope" value="Bacteria"/>
</dbReference>
<dbReference type="AlphaFoldDB" id="B2GFF9"/>
<evidence type="ECO:0000259" key="2">
    <source>
        <dbReference type="SMART" id="SM00849"/>
    </source>
</evidence>
<organism evidence="3 4">
    <name type="scientific">Kocuria rhizophila (strain ATCC 9341 / DSM 348 / NBRC 103217 / DC2201)</name>
    <dbReference type="NCBI Taxonomy" id="378753"/>
    <lineage>
        <taxon>Bacteria</taxon>
        <taxon>Bacillati</taxon>
        <taxon>Actinomycetota</taxon>
        <taxon>Actinomycetes</taxon>
        <taxon>Micrococcales</taxon>
        <taxon>Micrococcaceae</taxon>
        <taxon>Kocuria</taxon>
    </lineage>
</organism>
<dbReference type="SUPFAM" id="SSF56281">
    <property type="entry name" value="Metallo-hydrolase/oxidoreductase"/>
    <property type="match status" value="1"/>
</dbReference>
<protein>
    <submittedName>
        <fullName evidence="3">Putative beta-lactamase</fullName>
        <ecNumber evidence="3">3.5.2.6</ecNumber>
    </submittedName>
</protein>
<sequence>MSAQPDYTVPGVLHRVSACAGMVLAPNPGPMTLDGTNTWILSAPGSGPEHPNYGQHPSAQGRGEWPGPDVVVVDPGPLDEDHLQAVAATGRVVLILVTHRHRDHTDGIDRLHEITGAPVRAALPEFCRDSGEPLRDGDFVLAAGVSIRVLATPGHTSDSVSFLLHHDEPETILTGDTVLGRGTTMIDHPDGTLGDYLRSLERLGRRSGAMGLPAHGAPLPGLQDACDELAEHRLERLEQVRGVVADLGERASVETVTDAVYPDVPAEVRRAAEHSIAAQLAHLDHLGR</sequence>
<dbReference type="STRING" id="378753.KRH_02920"/>
<dbReference type="EMBL" id="AP009152">
    <property type="protein sequence ID" value="BAG28639.1"/>
    <property type="molecule type" value="Genomic_DNA"/>
</dbReference>
<dbReference type="SMART" id="SM00849">
    <property type="entry name" value="Lactamase_B"/>
    <property type="match status" value="1"/>
</dbReference>
<name>B2GFF9_KOCRD</name>
<dbReference type="Proteomes" id="UP000008838">
    <property type="component" value="Chromosome"/>
</dbReference>
<dbReference type="RefSeq" id="WP_012397366.1">
    <property type="nucleotide sequence ID" value="NC_010617.1"/>
</dbReference>
<dbReference type="HOGENOM" id="CLU_048478_2_0_11"/>
<dbReference type="GO" id="GO:0008800">
    <property type="term" value="F:beta-lactamase activity"/>
    <property type="evidence" value="ECO:0007669"/>
    <property type="project" value="UniProtKB-EC"/>
</dbReference>
<evidence type="ECO:0000313" key="4">
    <source>
        <dbReference type="Proteomes" id="UP000008838"/>
    </source>
</evidence>
<dbReference type="Gene3D" id="3.60.15.10">
    <property type="entry name" value="Ribonuclease Z/Hydroxyacylglutathione hydrolase-like"/>
    <property type="match status" value="1"/>
</dbReference>
<gene>
    <name evidence="3" type="ordered locus">KRH_02920</name>
</gene>
<keyword evidence="4" id="KW-1185">Reference proteome</keyword>
<evidence type="ECO:0000313" key="3">
    <source>
        <dbReference type="EMBL" id="BAG28639.1"/>
    </source>
</evidence>
<dbReference type="Gene3D" id="1.10.10.10">
    <property type="entry name" value="Winged helix-like DNA-binding domain superfamily/Winged helix DNA-binding domain"/>
    <property type="match status" value="1"/>
</dbReference>
<dbReference type="PANTHER" id="PTHR23131">
    <property type="entry name" value="ENDORIBONUCLEASE LACTB2"/>
    <property type="match status" value="1"/>
</dbReference>
<evidence type="ECO:0000256" key="1">
    <source>
        <dbReference type="SAM" id="MobiDB-lite"/>
    </source>
</evidence>
<dbReference type="KEGG" id="krh:KRH_02920"/>